<dbReference type="InterPro" id="IPR025736">
    <property type="entry name" value="PucR_C-HTH_dom"/>
</dbReference>
<evidence type="ECO:0000313" key="5">
    <source>
        <dbReference type="Proteomes" id="UP001185028"/>
    </source>
</evidence>
<evidence type="ECO:0000259" key="2">
    <source>
        <dbReference type="Pfam" id="PF13556"/>
    </source>
</evidence>
<dbReference type="Gene3D" id="1.10.10.2840">
    <property type="entry name" value="PucR C-terminal helix-turn-helix domain"/>
    <property type="match status" value="1"/>
</dbReference>
<evidence type="ECO:0000313" key="4">
    <source>
        <dbReference type="EMBL" id="MDR6243798.1"/>
    </source>
</evidence>
<dbReference type="InterPro" id="IPR042070">
    <property type="entry name" value="PucR_C-HTH_sf"/>
</dbReference>
<keyword evidence="4" id="KW-0238">DNA-binding</keyword>
<comment type="similarity">
    <text evidence="1">Belongs to the CdaR family.</text>
</comment>
<comment type="caution">
    <text evidence="4">The sequence shown here is derived from an EMBL/GenBank/DDBJ whole genome shotgun (WGS) entry which is preliminary data.</text>
</comment>
<accession>A0ABU1IX21</accession>
<dbReference type="InterPro" id="IPR051448">
    <property type="entry name" value="CdaR-like_regulators"/>
</dbReference>
<keyword evidence="5" id="KW-1185">Reference proteome</keyword>
<gene>
    <name evidence="4" type="ORF">JOC58_001691</name>
</gene>
<dbReference type="InterPro" id="IPR029016">
    <property type="entry name" value="GAF-like_dom_sf"/>
</dbReference>
<dbReference type="PANTHER" id="PTHR33744">
    <property type="entry name" value="CARBOHYDRATE DIACID REGULATOR"/>
    <property type="match status" value="1"/>
</dbReference>
<name>A0ABU1IX21_9BACL</name>
<dbReference type="Pfam" id="PF17853">
    <property type="entry name" value="GGDEF_2"/>
    <property type="match status" value="1"/>
</dbReference>
<protein>
    <submittedName>
        <fullName evidence="4">DNA-binding PucR family transcriptional regulator</fullName>
    </submittedName>
</protein>
<dbReference type="Pfam" id="PF13556">
    <property type="entry name" value="HTH_30"/>
    <property type="match status" value="1"/>
</dbReference>
<feature type="domain" description="CdaR GGDEF-like" evidence="3">
    <location>
        <begin position="158"/>
        <end position="286"/>
    </location>
</feature>
<sequence>MSKINESEVDSLQTLAELISEVMGSPVTIEDEAHRLLAYSMHDPNTDPARIATIIGRRVPEHVQRALYESGAMQRLQDSAEPQHIEQLSEVGLSRRMAISVRHYDEIVGYIWLLEYDGSYTDEQLEQFRQGARIAAGQIMQQQRRQQHIDLLRRLLSGRFQSEQEAAQQARESGVELPAHHYVLLLEHDHQPDMSGWSERIVQAANEFAIRVTLHMQEPSRIVLLCGFGITAVQARNANSDPAVLIRSMITRARELLPQHEELYMAAGEQVGSALHIQRSYRQARELVLLHRQLPETRTIHYYPEAGFYRYLPAMHREAEQFPVTWGPLDRLAAYDQEHNSNLLQTLAVFLDLDSDTKRAATQLHVHSNTLNYRLKRITEVGGIDLTSMSEKVTLYLELKLLWFDSSG</sequence>
<organism evidence="4 5">
    <name type="scientific">Paenibacillus hunanensis</name>
    <dbReference type="NCBI Taxonomy" id="539262"/>
    <lineage>
        <taxon>Bacteria</taxon>
        <taxon>Bacillati</taxon>
        <taxon>Bacillota</taxon>
        <taxon>Bacilli</taxon>
        <taxon>Bacillales</taxon>
        <taxon>Paenibacillaceae</taxon>
        <taxon>Paenibacillus</taxon>
    </lineage>
</organism>
<dbReference type="EMBL" id="JAVDQH010000005">
    <property type="protein sequence ID" value="MDR6243798.1"/>
    <property type="molecule type" value="Genomic_DNA"/>
</dbReference>
<dbReference type="RefSeq" id="WP_188776990.1">
    <property type="nucleotide sequence ID" value="NZ_BMMB01000008.1"/>
</dbReference>
<dbReference type="PANTHER" id="PTHR33744:SF1">
    <property type="entry name" value="DNA-BINDING TRANSCRIPTIONAL ACTIVATOR ADER"/>
    <property type="match status" value="1"/>
</dbReference>
<reference evidence="4 5" key="1">
    <citation type="submission" date="2023-07" db="EMBL/GenBank/DDBJ databases">
        <title>Genomic Encyclopedia of Type Strains, Phase IV (KMG-IV): sequencing the most valuable type-strain genomes for metagenomic binning, comparative biology and taxonomic classification.</title>
        <authorList>
            <person name="Goeker M."/>
        </authorList>
    </citation>
    <scope>NUCLEOTIDE SEQUENCE [LARGE SCALE GENOMIC DNA]</scope>
    <source>
        <strain evidence="4 5">DSM 22170</strain>
    </source>
</reference>
<evidence type="ECO:0000259" key="3">
    <source>
        <dbReference type="Pfam" id="PF17853"/>
    </source>
</evidence>
<feature type="domain" description="PucR C-terminal helix-turn-helix" evidence="2">
    <location>
        <begin position="343"/>
        <end position="400"/>
    </location>
</feature>
<dbReference type="InterPro" id="IPR041522">
    <property type="entry name" value="CdaR_GGDEF"/>
</dbReference>
<evidence type="ECO:0000256" key="1">
    <source>
        <dbReference type="ARBA" id="ARBA00006754"/>
    </source>
</evidence>
<dbReference type="GO" id="GO:0003677">
    <property type="term" value="F:DNA binding"/>
    <property type="evidence" value="ECO:0007669"/>
    <property type="project" value="UniProtKB-KW"/>
</dbReference>
<dbReference type="Proteomes" id="UP001185028">
    <property type="component" value="Unassembled WGS sequence"/>
</dbReference>
<proteinExistence type="inferred from homology"/>
<dbReference type="Gene3D" id="3.30.450.40">
    <property type="match status" value="1"/>
</dbReference>